<reference evidence="1" key="1">
    <citation type="journal article" date="2015" name="Nature">
        <title>Complex archaea that bridge the gap between prokaryotes and eukaryotes.</title>
        <authorList>
            <person name="Spang A."/>
            <person name="Saw J.H."/>
            <person name="Jorgensen S.L."/>
            <person name="Zaremba-Niedzwiedzka K."/>
            <person name="Martijn J."/>
            <person name="Lind A.E."/>
            <person name="van Eijk R."/>
            <person name="Schleper C."/>
            <person name="Guy L."/>
            <person name="Ettema T.J."/>
        </authorList>
    </citation>
    <scope>NUCLEOTIDE SEQUENCE</scope>
</reference>
<accession>A0A0F9E7S2</accession>
<dbReference type="EMBL" id="LAZR01026012">
    <property type="protein sequence ID" value="KKL70044.1"/>
    <property type="molecule type" value="Genomic_DNA"/>
</dbReference>
<protein>
    <submittedName>
        <fullName evidence="1">Uncharacterized protein</fullName>
    </submittedName>
</protein>
<evidence type="ECO:0000313" key="1">
    <source>
        <dbReference type="EMBL" id="KKL70044.1"/>
    </source>
</evidence>
<sequence length="122" mass="13728">MTTTVELAQIEDIRTLAERIPDNWALCELFAHKRRATEAEFMVAQTLHACRLNAKEYSVAFSWKGDGVESRGGGGLVDNATAYGYLLSDGYFVEDERDGKTIIYMTQKLVDLIKRHLAKQSP</sequence>
<organism evidence="1">
    <name type="scientific">marine sediment metagenome</name>
    <dbReference type="NCBI Taxonomy" id="412755"/>
    <lineage>
        <taxon>unclassified sequences</taxon>
        <taxon>metagenomes</taxon>
        <taxon>ecological metagenomes</taxon>
    </lineage>
</organism>
<dbReference type="AlphaFoldDB" id="A0A0F9E7S2"/>
<proteinExistence type="predicted"/>
<comment type="caution">
    <text evidence="1">The sequence shown here is derived from an EMBL/GenBank/DDBJ whole genome shotgun (WGS) entry which is preliminary data.</text>
</comment>
<gene>
    <name evidence="1" type="ORF">LCGC14_2108840</name>
</gene>
<name>A0A0F9E7S2_9ZZZZ</name>